<dbReference type="STRING" id="1254432.SCE1572_20065"/>
<feature type="transmembrane region" description="Helical" evidence="2">
    <location>
        <begin position="508"/>
        <end position="531"/>
    </location>
</feature>
<feature type="transmembrane region" description="Helical" evidence="2">
    <location>
        <begin position="473"/>
        <end position="496"/>
    </location>
</feature>
<keyword evidence="2" id="KW-0812">Transmembrane</keyword>
<evidence type="ECO:0000256" key="1">
    <source>
        <dbReference type="SAM" id="MobiDB-lite"/>
    </source>
</evidence>
<feature type="transmembrane region" description="Helical" evidence="2">
    <location>
        <begin position="391"/>
        <end position="409"/>
    </location>
</feature>
<dbReference type="KEGG" id="scu:SCE1572_20065"/>
<dbReference type="GO" id="GO:0009060">
    <property type="term" value="P:aerobic respiration"/>
    <property type="evidence" value="ECO:0007669"/>
    <property type="project" value="InterPro"/>
</dbReference>
<organism evidence="4 5">
    <name type="scientific">Sorangium cellulosum So0157-2</name>
    <dbReference type="NCBI Taxonomy" id="1254432"/>
    <lineage>
        <taxon>Bacteria</taxon>
        <taxon>Pseudomonadati</taxon>
        <taxon>Myxococcota</taxon>
        <taxon>Polyangia</taxon>
        <taxon>Polyangiales</taxon>
        <taxon>Polyangiaceae</taxon>
        <taxon>Sorangium</taxon>
    </lineage>
</organism>
<evidence type="ECO:0000313" key="5">
    <source>
        <dbReference type="Proteomes" id="UP000014803"/>
    </source>
</evidence>
<dbReference type="PANTHER" id="PTHR10422">
    <property type="entry name" value="CYTOCHROME C OXIDASE SUBUNIT 1"/>
    <property type="match status" value="1"/>
</dbReference>
<dbReference type="Gene3D" id="1.20.210.10">
    <property type="entry name" value="Cytochrome c oxidase-like, subunit I domain"/>
    <property type="match status" value="1"/>
</dbReference>
<dbReference type="SUPFAM" id="SSF81442">
    <property type="entry name" value="Cytochrome c oxidase subunit I-like"/>
    <property type="match status" value="1"/>
</dbReference>
<feature type="transmembrane region" description="Helical" evidence="2">
    <location>
        <begin position="543"/>
        <end position="566"/>
    </location>
</feature>
<accession>S4XW59</accession>
<feature type="transmembrane region" description="Helical" evidence="2">
    <location>
        <begin position="312"/>
        <end position="335"/>
    </location>
</feature>
<feature type="domain" description="Nitric oxide reductase subunit B cytochrome c-like" evidence="3">
    <location>
        <begin position="65"/>
        <end position="245"/>
    </location>
</feature>
<proteinExistence type="predicted"/>
<feature type="transmembrane region" description="Helical" evidence="2">
    <location>
        <begin position="752"/>
        <end position="769"/>
    </location>
</feature>
<dbReference type="PANTHER" id="PTHR10422:SF38">
    <property type="entry name" value="CYTOCHROME B SUBUNIT OF NITRIC OXIDE REDUCTASE"/>
    <property type="match status" value="1"/>
</dbReference>
<feature type="transmembrane region" description="Helical" evidence="2">
    <location>
        <begin position="614"/>
        <end position="637"/>
    </location>
</feature>
<feature type="transmembrane region" description="Helical" evidence="2">
    <location>
        <begin position="35"/>
        <end position="54"/>
    </location>
</feature>
<feature type="transmembrane region" description="Helical" evidence="2">
    <location>
        <begin position="697"/>
        <end position="719"/>
    </location>
</feature>
<dbReference type="InterPro" id="IPR000883">
    <property type="entry name" value="Cyt_C_Oxase_1"/>
</dbReference>
<dbReference type="InterPro" id="IPR054309">
    <property type="entry name" value="NorB_cytochrome_c-like"/>
</dbReference>
<dbReference type="PATRIC" id="fig|1254432.3.peg.4532"/>
<dbReference type="Proteomes" id="UP000014803">
    <property type="component" value="Chromosome"/>
</dbReference>
<feature type="transmembrane region" description="Helical" evidence="2">
    <location>
        <begin position="572"/>
        <end position="593"/>
    </location>
</feature>
<dbReference type="HOGENOM" id="CLU_021582_0_0_7"/>
<feature type="compositionally biased region" description="Basic and acidic residues" evidence="1">
    <location>
        <begin position="1"/>
        <end position="13"/>
    </location>
</feature>
<dbReference type="GO" id="GO:0020037">
    <property type="term" value="F:heme binding"/>
    <property type="evidence" value="ECO:0007669"/>
    <property type="project" value="InterPro"/>
</dbReference>
<name>S4XW59_SORCE</name>
<reference evidence="4 5" key="1">
    <citation type="journal article" date="2013" name="Sci. Rep.">
        <title>Extraordinary expansion of a Sorangium cellulosum genome from an alkaline milieu.</title>
        <authorList>
            <person name="Han K."/>
            <person name="Li Z.F."/>
            <person name="Peng R."/>
            <person name="Zhu L.P."/>
            <person name="Zhou T."/>
            <person name="Wang L.G."/>
            <person name="Li S.G."/>
            <person name="Zhang X.B."/>
            <person name="Hu W."/>
            <person name="Wu Z.H."/>
            <person name="Qin N."/>
            <person name="Li Y.Z."/>
        </authorList>
    </citation>
    <scope>NUCLEOTIDE SEQUENCE [LARGE SCALE GENOMIC DNA]</scope>
    <source>
        <strain evidence="4 5">So0157-2</strain>
    </source>
</reference>
<dbReference type="Pfam" id="PF22085">
    <property type="entry name" value="NorB_cytochrome_c-like"/>
    <property type="match status" value="1"/>
</dbReference>
<feature type="transmembrane region" description="Helical" evidence="2">
    <location>
        <begin position="440"/>
        <end position="461"/>
    </location>
</feature>
<feature type="transmembrane region" description="Helical" evidence="2">
    <location>
        <begin position="657"/>
        <end position="676"/>
    </location>
</feature>
<dbReference type="GO" id="GO:0016020">
    <property type="term" value="C:membrane"/>
    <property type="evidence" value="ECO:0007669"/>
    <property type="project" value="InterPro"/>
</dbReference>
<evidence type="ECO:0000313" key="4">
    <source>
        <dbReference type="EMBL" id="AGP36586.1"/>
    </source>
</evidence>
<feature type="transmembrane region" description="Helical" evidence="2">
    <location>
        <begin position="258"/>
        <end position="278"/>
    </location>
</feature>
<protein>
    <submittedName>
        <fullName evidence="4">Nitric oxide reductase</fullName>
    </submittedName>
</protein>
<feature type="region of interest" description="Disordered" evidence="1">
    <location>
        <begin position="1"/>
        <end position="21"/>
    </location>
</feature>
<sequence>MAWRRDLSPELRRGGAGAPRARANNEVDMHSLRRLWLALAAVITLGFLILGFMGREVYRKAPPIPEIVRTPSGRVLLTKDDIQGGQLVYQSIGGQQVGSVWGHGAYQAPDWSADWLHREAEALLSLWSQREHSAPFAALPDEAQAALKARLQRTMRDSAVDPATGALTISEDRALAIEETAAHYRALFGDEPALTGLRESYALHTGAVPDAGRRDKLTAFFFWTSWACAAERPGTGASYTNNWPHEPLIGNVPTAPNVVWSIVSIVLLLAGIGALVWYHAFRRAEDPAAPAPARDPLAGWVLTPSMRAVGKYCVVVVALLALQVALGALTAHYTVEGHEVFGLPVADYLPYAVTRTWHVQLGVFWIATAFLAAGLFLAPAVGGREPRGQRLGVNVLFGALVLVVFGSLAGEWLSVKQRFALEASFWFGHQGYEYVDLGRAFQIALFGGLALWLFLMLRALWPALARRDVSRHIVLLFTGATVAIGMFYGVGLFYGAKTHLSIMEYWRWWVVHLWVEGFMEVFATAAIAFLFTRLGLVRPDSAARAAILSTCIFLVSGIPGTFHHLYFSGTPVSVMAVGASFSALEVVPLVLVGMEAHETWRMQHRSAWMQAYRWPIQFFVAVAFWNFVGAGVFGFLINPPIALYYMQGLNTTPVHAHAALFGVYGLLSLGLVLVMLRRLRPDAVWNEARLRVAFWGMNVGLGLMIALSLLPIGLAQAWASVDRGLWYARSAEFLQQPLIEALRWMRLVGDSVFIAGVVAFVAFVAGLWTRRPAGAASAKPAAAGEAAAMAAPAASGAPAA</sequence>
<evidence type="ECO:0000256" key="2">
    <source>
        <dbReference type="SAM" id="Phobius"/>
    </source>
</evidence>
<dbReference type="GO" id="GO:0004129">
    <property type="term" value="F:cytochrome-c oxidase activity"/>
    <property type="evidence" value="ECO:0007669"/>
    <property type="project" value="InterPro"/>
</dbReference>
<dbReference type="InterPro" id="IPR036927">
    <property type="entry name" value="Cyt_c_oxase-like_su1_sf"/>
</dbReference>
<feature type="transmembrane region" description="Helical" evidence="2">
    <location>
        <begin position="357"/>
        <end position="379"/>
    </location>
</feature>
<dbReference type="Pfam" id="PF00115">
    <property type="entry name" value="COX1"/>
    <property type="match status" value="1"/>
</dbReference>
<dbReference type="AlphaFoldDB" id="S4XW59"/>
<evidence type="ECO:0000259" key="3">
    <source>
        <dbReference type="Pfam" id="PF22085"/>
    </source>
</evidence>
<keyword evidence="2" id="KW-1133">Transmembrane helix</keyword>
<dbReference type="EMBL" id="CP003969">
    <property type="protein sequence ID" value="AGP36586.1"/>
    <property type="molecule type" value="Genomic_DNA"/>
</dbReference>
<dbReference type="eggNOG" id="COG3256">
    <property type="taxonomic scope" value="Bacteria"/>
</dbReference>
<keyword evidence="2" id="KW-0472">Membrane</keyword>
<gene>
    <name evidence="4" type="ORF">SCE1572_20065</name>
</gene>